<evidence type="ECO:0000313" key="2">
    <source>
        <dbReference type="Proteomes" id="UP000076837"/>
    </source>
</evidence>
<protein>
    <submittedName>
        <fullName evidence="1">Uncharacterized protein</fullName>
    </submittedName>
</protein>
<keyword evidence="2" id="KW-1185">Reference proteome</keyword>
<accession>A0A163F2R3</accession>
<dbReference type="PANTHER" id="PTHR15907">
    <property type="entry name" value="DUF614 FAMILY PROTEIN-RELATED"/>
    <property type="match status" value="1"/>
</dbReference>
<dbReference type="AlphaFoldDB" id="A0A163F2R3"/>
<reference evidence="1 2" key="1">
    <citation type="journal article" date="2016" name="Sci. Rep.">
        <title>Draft genome sequencing and secretome analysis of fungal phytopathogen Ascochyta rabiei provides insight into the necrotrophic effector repertoire.</title>
        <authorList>
            <person name="Verma S."/>
            <person name="Gazara R.K."/>
            <person name="Nizam S."/>
            <person name="Parween S."/>
            <person name="Chattopadhyay D."/>
            <person name="Verma P.K."/>
        </authorList>
    </citation>
    <scope>NUCLEOTIDE SEQUENCE [LARGE SCALE GENOMIC DNA]</scope>
    <source>
        <strain evidence="1 2">ArDII</strain>
    </source>
</reference>
<sequence>MDAMQEKEQERDWHHKGSACFTPVDTCCMTWWCPCIVYGRTRHRMNTNGDMSKYSCCNTSCAAFAGMACAGLAWILPLTNRGEVRAKYNLTGNGCKDVLCACLCSPCDLMQQDKEVQHREEEAKMLLGQPGKRDSMNYVPQ</sequence>
<dbReference type="EMBL" id="JYNV01000176">
    <property type="protein sequence ID" value="KZM24105.1"/>
    <property type="molecule type" value="Genomic_DNA"/>
</dbReference>
<organism evidence="1 2">
    <name type="scientific">Didymella rabiei</name>
    <name type="common">Chickpea ascochyta blight fungus</name>
    <name type="synonym">Mycosphaerella rabiei</name>
    <dbReference type="NCBI Taxonomy" id="5454"/>
    <lineage>
        <taxon>Eukaryota</taxon>
        <taxon>Fungi</taxon>
        <taxon>Dikarya</taxon>
        <taxon>Ascomycota</taxon>
        <taxon>Pezizomycotina</taxon>
        <taxon>Dothideomycetes</taxon>
        <taxon>Pleosporomycetidae</taxon>
        <taxon>Pleosporales</taxon>
        <taxon>Pleosporineae</taxon>
        <taxon>Didymellaceae</taxon>
        <taxon>Ascochyta</taxon>
    </lineage>
</organism>
<dbReference type="OrthoDB" id="1045822at2759"/>
<dbReference type="NCBIfam" id="TIGR01571">
    <property type="entry name" value="A_thal_Cys_rich"/>
    <property type="match status" value="1"/>
</dbReference>
<comment type="caution">
    <text evidence="1">The sequence shown here is derived from an EMBL/GenBank/DDBJ whole genome shotgun (WGS) entry which is preliminary data.</text>
</comment>
<evidence type="ECO:0000313" key="1">
    <source>
        <dbReference type="EMBL" id="KZM24105.1"/>
    </source>
</evidence>
<proteinExistence type="predicted"/>
<dbReference type="Proteomes" id="UP000076837">
    <property type="component" value="Unassembled WGS sequence"/>
</dbReference>
<dbReference type="STRING" id="5454.A0A163F2R3"/>
<dbReference type="Pfam" id="PF04749">
    <property type="entry name" value="PLAC8"/>
    <property type="match status" value="1"/>
</dbReference>
<dbReference type="InterPro" id="IPR006461">
    <property type="entry name" value="PLAC_motif_containing"/>
</dbReference>
<gene>
    <name evidence="1" type="ORF">ST47_g4762</name>
</gene>
<name>A0A163F2R3_DIDRA</name>